<proteinExistence type="inferred from homology"/>
<dbReference type="KEGG" id="xcr:J163_00173"/>
<dbReference type="KEGG" id="xcw:J162_00173"/>
<dbReference type="SUPFAM" id="SSF52540">
    <property type="entry name" value="P-loop containing nucleoside triphosphate hydrolases"/>
    <property type="match status" value="1"/>
</dbReference>
<dbReference type="EC" id="2.8.2.1" evidence="4"/>
<dbReference type="EMBL" id="CCXZ01000001">
    <property type="protein sequence ID" value="CEG14136.1"/>
    <property type="molecule type" value="Genomic_DNA"/>
</dbReference>
<dbReference type="GO" id="GO:0004062">
    <property type="term" value="F:aryl sulfotransferase activity"/>
    <property type="evidence" value="ECO:0007669"/>
    <property type="project" value="UniProtKB-EC"/>
</dbReference>
<comment type="similarity">
    <text evidence="1">Belongs to the sulfotransferase 1 family.</text>
</comment>
<evidence type="ECO:0000259" key="3">
    <source>
        <dbReference type="Pfam" id="PF00685"/>
    </source>
</evidence>
<dbReference type="KEGG" id="xcf:J172_00167"/>
<dbReference type="AlphaFoldDB" id="A0A0U5F7Q3"/>
<evidence type="ECO:0000256" key="1">
    <source>
        <dbReference type="ARBA" id="ARBA00005771"/>
    </source>
</evidence>
<evidence type="ECO:0000313" key="6">
    <source>
        <dbReference type="Proteomes" id="UP000052230"/>
    </source>
</evidence>
<dbReference type="PANTHER" id="PTHR11783">
    <property type="entry name" value="SULFOTRANSFERASE SULT"/>
    <property type="match status" value="1"/>
</dbReference>
<dbReference type="PATRIC" id="fig|434928.28.peg.72"/>
<evidence type="ECO:0000313" key="4">
    <source>
        <dbReference type="EMBL" id="CEG14136.1"/>
    </source>
</evidence>
<organism evidence="4 6">
    <name type="scientific">Xanthomonas citri pv. citri</name>
    <dbReference type="NCBI Taxonomy" id="611301"/>
    <lineage>
        <taxon>Bacteria</taxon>
        <taxon>Pseudomonadati</taxon>
        <taxon>Pseudomonadota</taxon>
        <taxon>Gammaproteobacteria</taxon>
        <taxon>Lysobacterales</taxon>
        <taxon>Lysobacteraceae</taxon>
        <taxon>Xanthomonas</taxon>
    </lineage>
</organism>
<dbReference type="Gene3D" id="3.40.50.300">
    <property type="entry name" value="P-loop containing nucleotide triphosphate hydrolases"/>
    <property type="match status" value="1"/>
</dbReference>
<dbReference type="InterPro" id="IPR000863">
    <property type="entry name" value="Sulfotransferase_dom"/>
</dbReference>
<keyword evidence="6" id="KW-1185">Reference proteome</keyword>
<dbReference type="Pfam" id="PF00685">
    <property type="entry name" value="Sulfotransfer_1"/>
    <property type="match status" value="1"/>
</dbReference>
<dbReference type="Proteomes" id="UP000653002">
    <property type="component" value="Unassembled WGS sequence"/>
</dbReference>
<comment type="caution">
    <text evidence="4">The sequence shown here is derived from an EMBL/GenBank/DDBJ whole genome shotgun (WGS) entry which is preliminary data.</text>
</comment>
<name>A0A0U5F7Q3_XANCI</name>
<sequence>MSRRGIVWLASYPKSGNTWVRCLIASLRSGAAAMQLEELAPALPNAASRAWLERHLDVDIGDLTPDELHLLRGTAYRRCAMQASSVLKVHDRYDAALFPAVATLGIVYIVRDPRDVAPSWADHAGIDLDAAIGQLGQSATTVSSTLSRYRPQARQRFGSWSEHVASWLHAPGPRLLLRYEDLLDNPLRETARLAGFLGLSTQPVQIAQAVAACRFEALRDSEERHGFAERQHGQARFFRQGRAGAWRSALSAAQAARVRAQHGPTMAWLGYRDA</sequence>
<dbReference type="Proteomes" id="UP000052230">
    <property type="component" value="Unassembled WGS sequence"/>
</dbReference>
<reference evidence="5" key="2">
    <citation type="submission" date="2020-01" db="EMBL/GenBank/DDBJ databases">
        <authorList>
            <person name="Richard D."/>
        </authorList>
    </citation>
    <scope>NUCLEOTIDE SEQUENCE</scope>
    <source>
        <strain evidence="5">JP541</strain>
    </source>
</reference>
<dbReference type="KEGG" id="xcm:J164_00173"/>
<dbReference type="RefSeq" id="WP_003482072.1">
    <property type="nucleotide sequence ID" value="NZ_CAVLHM010000022.1"/>
</dbReference>
<dbReference type="InterPro" id="IPR027417">
    <property type="entry name" value="P-loop_NTPase"/>
</dbReference>
<dbReference type="EMBL" id="JAABFR010001117">
    <property type="protein sequence ID" value="MBD4337147.1"/>
    <property type="molecule type" value="Genomic_DNA"/>
</dbReference>
<feature type="domain" description="Sulfotransferase" evidence="3">
    <location>
        <begin position="7"/>
        <end position="266"/>
    </location>
</feature>
<protein>
    <submittedName>
        <fullName evidence="5">Aryl sulfotransferase</fullName>
    </submittedName>
    <submittedName>
        <fullName evidence="4">Sulfotransferase domain protein</fullName>
        <ecNumber evidence="4">2.8.2.1</ecNumber>
    </submittedName>
</protein>
<dbReference type="OMA" id="VEKHENA"/>
<reference evidence="4 6" key="1">
    <citation type="submission" date="2014-09" db="EMBL/GenBank/DDBJ databases">
        <authorList>
            <person name="Regsiter A."/>
        </authorList>
    </citation>
    <scope>NUCLEOTIDE SEQUENCE [LARGE SCALE GENOMIC DNA]</scope>
</reference>
<keyword evidence="2 4" id="KW-0808">Transferase</keyword>
<dbReference type="KEGG" id="xcn:J169_00172"/>
<dbReference type="GeneID" id="66909280"/>
<gene>
    <name evidence="5" type="ORF">GUH15_13975</name>
    <name evidence="4" type="ORF">XAC3562_10076</name>
</gene>
<evidence type="ECO:0000313" key="5">
    <source>
        <dbReference type="EMBL" id="MBD4337147.1"/>
    </source>
</evidence>
<accession>A0A0U5F7Q3</accession>
<dbReference type="KEGG" id="xcu:J159_00174"/>
<evidence type="ECO:0000256" key="2">
    <source>
        <dbReference type="ARBA" id="ARBA00022679"/>
    </source>
</evidence>